<dbReference type="InterPro" id="IPR027417">
    <property type="entry name" value="P-loop_NTPase"/>
</dbReference>
<reference evidence="2" key="1">
    <citation type="submission" date="2015-06" db="EMBL/GenBank/DDBJ databases">
        <title>Comparative genomics of Burkholderia leaf nodule symbionts.</title>
        <authorList>
            <person name="Carlier A."/>
            <person name="Eberl L."/>
            <person name="Pinto-Carbo M."/>
        </authorList>
    </citation>
    <scope>NUCLEOTIDE SEQUENCE [LARGE SCALE GENOMIC DNA]</scope>
    <source>
        <strain evidence="2">UZHbot4</strain>
    </source>
</reference>
<dbReference type="PANTHER" id="PTHR13696:SF52">
    <property type="entry name" value="PARA FAMILY PROTEIN CT_582"/>
    <property type="match status" value="1"/>
</dbReference>
<evidence type="ECO:0000313" key="2">
    <source>
        <dbReference type="Proteomes" id="UP000036959"/>
    </source>
</evidence>
<comment type="caution">
    <text evidence="1">The sequence shown here is derived from an EMBL/GenBank/DDBJ whole genome shotgun (WGS) entry which is preliminary data.</text>
</comment>
<dbReference type="AlphaFoldDB" id="A0A0L0M6Q8"/>
<dbReference type="RefSeq" id="WP_050455517.1">
    <property type="nucleotide sequence ID" value="NZ_LFJJ01000204.1"/>
</dbReference>
<dbReference type="EMBL" id="LFJJ01000204">
    <property type="protein sequence ID" value="KND57985.1"/>
    <property type="molecule type" value="Genomic_DNA"/>
</dbReference>
<evidence type="ECO:0000313" key="1">
    <source>
        <dbReference type="EMBL" id="KND57985.1"/>
    </source>
</evidence>
<dbReference type="PANTHER" id="PTHR13696">
    <property type="entry name" value="P-LOOP CONTAINING NUCLEOSIDE TRIPHOSPHATE HYDROLASE"/>
    <property type="match status" value="1"/>
</dbReference>
<dbReference type="Gene3D" id="3.40.50.300">
    <property type="entry name" value="P-loop containing nucleotide triphosphate hydrolases"/>
    <property type="match status" value="1"/>
</dbReference>
<organism evidence="1 2">
    <name type="scientific">Candidatus Burkholderia verschuerenii</name>
    <dbReference type="NCBI Taxonomy" id="242163"/>
    <lineage>
        <taxon>Bacteria</taxon>
        <taxon>Pseudomonadati</taxon>
        <taxon>Pseudomonadota</taxon>
        <taxon>Betaproteobacteria</taxon>
        <taxon>Burkholderiales</taxon>
        <taxon>Burkholderiaceae</taxon>
        <taxon>Burkholderia</taxon>
    </lineage>
</organism>
<protein>
    <submittedName>
        <fullName evidence="1">Putative Cellulose synthase</fullName>
    </submittedName>
</protein>
<sequence>MKVITVVSAKGGVGKTTLAANLASVLAAKHRRVIVLDLDPQNALRLHFGIPLDSIDGISRATLSGDPWQTVMFDGIDGVTVLPYGAVVEDDRRRFEALVDGDASWLTHALRSLALDSSDIVIVDTSPGSSVYTRTALTAANFALNVVLADAASYAAIPGMERMIDAYAAPRADFAGQGYVVNQVDQSRQLSKDVLKVLRNMLGTRLFPGVIHQDEGIAESLACDTTLIHYDPLSQATADLRQCGDWLLAAIDAMPASSRKQA</sequence>
<dbReference type="NCBIfam" id="TIGR03371">
    <property type="entry name" value="cellulose_yhjQ"/>
    <property type="match status" value="1"/>
</dbReference>
<gene>
    <name evidence="1" type="ORF">BVER_00292</name>
</gene>
<dbReference type="OrthoDB" id="5288747at2"/>
<dbReference type="Proteomes" id="UP000036959">
    <property type="component" value="Unassembled WGS sequence"/>
</dbReference>
<dbReference type="InterPro" id="IPR017746">
    <property type="entry name" value="Cellulose_synthase_operon_BcsQ"/>
</dbReference>
<accession>A0A0L0M6Q8</accession>
<name>A0A0L0M6Q8_9BURK</name>
<dbReference type="PATRIC" id="fig|242163.4.peg.2826"/>
<dbReference type="CDD" id="cd02042">
    <property type="entry name" value="ParAB_family"/>
    <property type="match status" value="1"/>
</dbReference>
<dbReference type="InterPro" id="IPR050678">
    <property type="entry name" value="DNA_Partitioning_ATPase"/>
</dbReference>
<dbReference type="SUPFAM" id="SSF52540">
    <property type="entry name" value="P-loop containing nucleoside triphosphate hydrolases"/>
    <property type="match status" value="1"/>
</dbReference>
<dbReference type="Pfam" id="PF06564">
    <property type="entry name" value="CBP_BcsQ"/>
    <property type="match status" value="1"/>
</dbReference>
<keyword evidence="2" id="KW-1185">Reference proteome</keyword>
<proteinExistence type="predicted"/>